<keyword evidence="2" id="KW-1185">Reference proteome</keyword>
<name>A0ACB7ZAV5_9ERIC</name>
<comment type="caution">
    <text evidence="1">The sequence shown here is derived from an EMBL/GenBank/DDBJ whole genome shotgun (WGS) entry which is preliminary data.</text>
</comment>
<dbReference type="EMBL" id="CM037162">
    <property type="protein sequence ID" value="KAH7862879.1"/>
    <property type="molecule type" value="Genomic_DNA"/>
</dbReference>
<evidence type="ECO:0000313" key="1">
    <source>
        <dbReference type="EMBL" id="KAH7862879.1"/>
    </source>
</evidence>
<dbReference type="Proteomes" id="UP000828048">
    <property type="component" value="Chromosome 12"/>
</dbReference>
<proteinExistence type="predicted"/>
<sequence length="517" mass="59135">MGKLPVRMKTVVYALSPIQQKVMSGLWKDLPDKIHHKVSENWINATLLLTPLVATYSYVQYYKEKEKLEHSCGHGYAAFALLKCLYITRSTVLILNLLCDGWHKLDCGQSVETHNAETHNHLSLETHNAVPHARPGSDAQRAERRHRRRRGRERWDPLNARLPFEESSMAANLAARVSNWTRPKPLDFQFLRSMCNKNLIKTLGSLNRRLGAIRTLGFLNRRDYRQSSGHRSSSLSQTMAKESVNNYEEARKQRVEANKRQFEELGILKISKSLSDLKSSEKKPVQRLAKPKSESAYVIEPRRSSRARNPVPTYRDEVDIGLPPLRKRSKFNSSWASYLARPLEDVKTASFEQRAHAFKCAEKLESNLTSGNPSFVKSMVRSHVYSCFWLGLPSRFCEDHLPKATVDIVLESEKGAEYDAVYIGKRSGLSGGWRAFALDHKLDDGDALVFELIEPTRFKVYIVRASNSSSEEEEEEEQDEMEAKEPDKNSKSEPKRVTRSKKEVSSSKTSGRKQKKR</sequence>
<reference evidence="1 2" key="1">
    <citation type="journal article" date="2021" name="Hortic Res">
        <title>High-quality reference genome and annotation aids understanding of berry development for evergreen blueberry (Vaccinium darrowii).</title>
        <authorList>
            <person name="Yu J."/>
            <person name="Hulse-Kemp A.M."/>
            <person name="Babiker E."/>
            <person name="Staton M."/>
        </authorList>
    </citation>
    <scope>NUCLEOTIDE SEQUENCE [LARGE SCALE GENOMIC DNA]</scope>
    <source>
        <strain evidence="2">cv. NJ 8807/NJ 8810</strain>
        <tissue evidence="1">Young leaf</tissue>
    </source>
</reference>
<protein>
    <submittedName>
        <fullName evidence="1">Uncharacterized protein</fullName>
    </submittedName>
</protein>
<evidence type="ECO:0000313" key="2">
    <source>
        <dbReference type="Proteomes" id="UP000828048"/>
    </source>
</evidence>
<accession>A0ACB7ZAV5</accession>
<gene>
    <name evidence="1" type="ORF">Vadar_010553</name>
</gene>
<organism evidence="1 2">
    <name type="scientific">Vaccinium darrowii</name>
    <dbReference type="NCBI Taxonomy" id="229202"/>
    <lineage>
        <taxon>Eukaryota</taxon>
        <taxon>Viridiplantae</taxon>
        <taxon>Streptophyta</taxon>
        <taxon>Embryophyta</taxon>
        <taxon>Tracheophyta</taxon>
        <taxon>Spermatophyta</taxon>
        <taxon>Magnoliopsida</taxon>
        <taxon>eudicotyledons</taxon>
        <taxon>Gunneridae</taxon>
        <taxon>Pentapetalae</taxon>
        <taxon>asterids</taxon>
        <taxon>Ericales</taxon>
        <taxon>Ericaceae</taxon>
        <taxon>Vaccinioideae</taxon>
        <taxon>Vaccinieae</taxon>
        <taxon>Vaccinium</taxon>
    </lineage>
</organism>